<evidence type="ECO:0000313" key="2">
    <source>
        <dbReference type="EMBL" id="VVD98329.1"/>
    </source>
</evidence>
<organism evidence="2 3">
    <name type="scientific">Pandoraea nosoerga</name>
    <dbReference type="NCBI Taxonomy" id="2508296"/>
    <lineage>
        <taxon>Bacteria</taxon>
        <taxon>Pseudomonadati</taxon>
        <taxon>Pseudomonadota</taxon>
        <taxon>Betaproteobacteria</taxon>
        <taxon>Burkholderiales</taxon>
        <taxon>Burkholderiaceae</taxon>
        <taxon>Pandoraea</taxon>
    </lineage>
</organism>
<dbReference type="RefSeq" id="WP_150555447.1">
    <property type="nucleotide sequence ID" value="NZ_CABPSC010000006.1"/>
</dbReference>
<evidence type="ECO:0000313" key="3">
    <source>
        <dbReference type="Proteomes" id="UP000367825"/>
    </source>
</evidence>
<dbReference type="OrthoDB" id="8943326at2"/>
<accession>A0A5E4UJ81</accession>
<feature type="region of interest" description="Disordered" evidence="1">
    <location>
        <begin position="1"/>
        <end position="38"/>
    </location>
</feature>
<feature type="compositionally biased region" description="Basic and acidic residues" evidence="1">
    <location>
        <begin position="25"/>
        <end position="38"/>
    </location>
</feature>
<dbReference type="Proteomes" id="UP000367825">
    <property type="component" value="Unassembled WGS sequence"/>
</dbReference>
<name>A0A5E4UJ81_9BURK</name>
<proteinExistence type="predicted"/>
<sequence>MNRPTSDDARETRDTHGGRGAPVSHDPHDATPSEDERIDYRLLHEDGDEETIGTHHGRIGNGYWPAHHECDEYAPVEPVSDGLSTTGDDSEVERRARTQPRGKRMSDPKLTPTWEGLEDDKP</sequence>
<feature type="compositionally biased region" description="Basic and acidic residues" evidence="1">
    <location>
        <begin position="1"/>
        <end position="17"/>
    </location>
</feature>
<dbReference type="AlphaFoldDB" id="A0A5E4UJ81"/>
<reference evidence="2 3" key="1">
    <citation type="submission" date="2019-08" db="EMBL/GenBank/DDBJ databases">
        <authorList>
            <person name="Peeters C."/>
        </authorList>
    </citation>
    <scope>NUCLEOTIDE SEQUENCE [LARGE SCALE GENOMIC DNA]</scope>
    <source>
        <strain evidence="2 3">LMG 31109</strain>
    </source>
</reference>
<dbReference type="EMBL" id="CABPSC010000006">
    <property type="protein sequence ID" value="VVD98329.1"/>
    <property type="molecule type" value="Genomic_DNA"/>
</dbReference>
<evidence type="ECO:0000256" key="1">
    <source>
        <dbReference type="SAM" id="MobiDB-lite"/>
    </source>
</evidence>
<feature type="region of interest" description="Disordered" evidence="1">
    <location>
        <begin position="74"/>
        <end position="122"/>
    </location>
</feature>
<keyword evidence="3" id="KW-1185">Reference proteome</keyword>
<protein>
    <submittedName>
        <fullName evidence="2">Uncharacterized protein</fullName>
    </submittedName>
</protein>
<gene>
    <name evidence="2" type="ORF">PNO31109_01980</name>
</gene>